<gene>
    <name evidence="2" type="ORF">J5N97_022650</name>
</gene>
<protein>
    <submittedName>
        <fullName evidence="2">Uncharacterized protein</fullName>
    </submittedName>
</protein>
<sequence length="67" mass="7536">MSLTSGSLGVRKYGNRDLIEDEIEDELNSRQALDVEEMMGRMDFETDDYPGSGANNRHDPKSPGKPY</sequence>
<keyword evidence="3" id="KW-1185">Reference proteome</keyword>
<evidence type="ECO:0000313" key="3">
    <source>
        <dbReference type="Proteomes" id="UP001085076"/>
    </source>
</evidence>
<dbReference type="AlphaFoldDB" id="A0A9D5CBL8"/>
<proteinExistence type="predicted"/>
<dbReference type="EMBL" id="JAGGNH010000006">
    <property type="protein sequence ID" value="KAJ0969773.1"/>
    <property type="molecule type" value="Genomic_DNA"/>
</dbReference>
<evidence type="ECO:0000313" key="2">
    <source>
        <dbReference type="EMBL" id="KAJ0969773.1"/>
    </source>
</evidence>
<name>A0A9D5CBL8_9LILI</name>
<reference evidence="2" key="2">
    <citation type="journal article" date="2022" name="Hortic Res">
        <title>The genome of Dioscorea zingiberensis sheds light on the biosynthesis, origin and evolution of the medicinally important diosgenin saponins.</title>
        <authorList>
            <person name="Li Y."/>
            <person name="Tan C."/>
            <person name="Li Z."/>
            <person name="Guo J."/>
            <person name="Li S."/>
            <person name="Chen X."/>
            <person name="Wang C."/>
            <person name="Dai X."/>
            <person name="Yang H."/>
            <person name="Song W."/>
            <person name="Hou L."/>
            <person name="Xu J."/>
            <person name="Tong Z."/>
            <person name="Xu A."/>
            <person name="Yuan X."/>
            <person name="Wang W."/>
            <person name="Yang Q."/>
            <person name="Chen L."/>
            <person name="Sun Z."/>
            <person name="Wang K."/>
            <person name="Pan B."/>
            <person name="Chen J."/>
            <person name="Bao Y."/>
            <person name="Liu F."/>
            <person name="Qi X."/>
            <person name="Gang D.R."/>
            <person name="Wen J."/>
            <person name="Li J."/>
        </authorList>
    </citation>
    <scope>NUCLEOTIDE SEQUENCE</scope>
    <source>
        <strain evidence="2">Dzin_1.0</strain>
    </source>
</reference>
<comment type="caution">
    <text evidence="2">The sequence shown here is derived from an EMBL/GenBank/DDBJ whole genome shotgun (WGS) entry which is preliminary data.</text>
</comment>
<accession>A0A9D5CBL8</accession>
<organism evidence="2 3">
    <name type="scientific">Dioscorea zingiberensis</name>
    <dbReference type="NCBI Taxonomy" id="325984"/>
    <lineage>
        <taxon>Eukaryota</taxon>
        <taxon>Viridiplantae</taxon>
        <taxon>Streptophyta</taxon>
        <taxon>Embryophyta</taxon>
        <taxon>Tracheophyta</taxon>
        <taxon>Spermatophyta</taxon>
        <taxon>Magnoliopsida</taxon>
        <taxon>Liliopsida</taxon>
        <taxon>Dioscoreales</taxon>
        <taxon>Dioscoreaceae</taxon>
        <taxon>Dioscorea</taxon>
    </lineage>
</organism>
<dbReference type="PANTHER" id="PTHR33474:SF2">
    <property type="entry name" value="TRANSMEMBRANE PROTEIN"/>
    <property type="match status" value="1"/>
</dbReference>
<dbReference type="Proteomes" id="UP001085076">
    <property type="component" value="Miscellaneous, Linkage group lg06"/>
</dbReference>
<dbReference type="OrthoDB" id="693939at2759"/>
<reference evidence="2" key="1">
    <citation type="submission" date="2021-03" db="EMBL/GenBank/DDBJ databases">
        <authorList>
            <person name="Li Z."/>
            <person name="Yang C."/>
        </authorList>
    </citation>
    <scope>NUCLEOTIDE SEQUENCE</scope>
    <source>
        <strain evidence="2">Dzin_1.0</strain>
        <tissue evidence="2">Leaf</tissue>
    </source>
</reference>
<dbReference type="PANTHER" id="PTHR33474">
    <property type="entry name" value="TRANSMEMBRANE PROTEIN"/>
    <property type="match status" value="1"/>
</dbReference>
<feature type="region of interest" description="Disordered" evidence="1">
    <location>
        <begin position="43"/>
        <end position="67"/>
    </location>
</feature>
<feature type="compositionally biased region" description="Basic and acidic residues" evidence="1">
    <location>
        <begin position="56"/>
        <end position="67"/>
    </location>
</feature>
<evidence type="ECO:0000256" key="1">
    <source>
        <dbReference type="SAM" id="MobiDB-lite"/>
    </source>
</evidence>